<dbReference type="Proteomes" id="UP001183629">
    <property type="component" value="Unassembled WGS sequence"/>
</dbReference>
<evidence type="ECO:0000313" key="3">
    <source>
        <dbReference type="Proteomes" id="UP001183629"/>
    </source>
</evidence>
<accession>A0AAE4CWA6</accession>
<evidence type="ECO:0000256" key="1">
    <source>
        <dbReference type="SAM" id="MobiDB-lite"/>
    </source>
</evidence>
<protein>
    <submittedName>
        <fullName evidence="2">Uncharacterized protein</fullName>
    </submittedName>
</protein>
<comment type="caution">
    <text evidence="2">The sequence shown here is derived from an EMBL/GenBank/DDBJ whole genome shotgun (WGS) entry which is preliminary data.</text>
</comment>
<feature type="compositionally biased region" description="Basic and acidic residues" evidence="1">
    <location>
        <begin position="53"/>
        <end position="62"/>
    </location>
</feature>
<organism evidence="2 3">
    <name type="scientific">Catenuloplanes niger</name>
    <dbReference type="NCBI Taxonomy" id="587534"/>
    <lineage>
        <taxon>Bacteria</taxon>
        <taxon>Bacillati</taxon>
        <taxon>Actinomycetota</taxon>
        <taxon>Actinomycetes</taxon>
        <taxon>Micromonosporales</taxon>
        <taxon>Micromonosporaceae</taxon>
        <taxon>Catenuloplanes</taxon>
    </lineage>
</organism>
<proteinExistence type="predicted"/>
<dbReference type="RefSeq" id="WP_310419915.1">
    <property type="nucleotide sequence ID" value="NZ_JAVDYC010000001.1"/>
</dbReference>
<sequence length="62" mass="6588">MADAGVRIEVLYSDHDGNLVLLVDDAAAGARISTVWTAQRTCGPGPPALSARPRRDDAGRER</sequence>
<evidence type="ECO:0000313" key="2">
    <source>
        <dbReference type="EMBL" id="MDR7325303.1"/>
    </source>
</evidence>
<name>A0AAE4CWA6_9ACTN</name>
<keyword evidence="3" id="KW-1185">Reference proteome</keyword>
<dbReference type="AlphaFoldDB" id="A0AAE4CWA6"/>
<dbReference type="EMBL" id="JAVDYC010000001">
    <property type="protein sequence ID" value="MDR7325303.1"/>
    <property type="molecule type" value="Genomic_DNA"/>
</dbReference>
<reference evidence="2 3" key="1">
    <citation type="submission" date="2023-07" db="EMBL/GenBank/DDBJ databases">
        <title>Sequencing the genomes of 1000 actinobacteria strains.</title>
        <authorList>
            <person name="Klenk H.-P."/>
        </authorList>
    </citation>
    <scope>NUCLEOTIDE SEQUENCE [LARGE SCALE GENOMIC DNA]</scope>
    <source>
        <strain evidence="2 3">DSM 44711</strain>
    </source>
</reference>
<gene>
    <name evidence="2" type="ORF">J2S44_005553</name>
</gene>
<feature type="region of interest" description="Disordered" evidence="1">
    <location>
        <begin position="41"/>
        <end position="62"/>
    </location>
</feature>